<comment type="caution">
    <text evidence="2">The sequence shown here is derived from an EMBL/GenBank/DDBJ whole genome shotgun (WGS) entry which is preliminary data.</text>
</comment>
<keyword evidence="3" id="KW-1185">Reference proteome</keyword>
<evidence type="ECO:0000313" key="3">
    <source>
        <dbReference type="Proteomes" id="UP000309872"/>
    </source>
</evidence>
<name>A0A4U0HA68_9SPHI</name>
<reference evidence="2 3" key="1">
    <citation type="submission" date="2019-04" db="EMBL/GenBank/DDBJ databases">
        <title>Sphingobacterium olei sp. nov., isolated from oil-contaminated soil.</title>
        <authorList>
            <person name="Liu B."/>
        </authorList>
    </citation>
    <scope>NUCLEOTIDE SEQUENCE [LARGE SCALE GENOMIC DNA]</scope>
    <source>
        <strain evidence="2 3">Y3L14</strain>
    </source>
</reference>
<dbReference type="NCBIfam" id="TIGR04056">
    <property type="entry name" value="OMP_RagA_SusC"/>
    <property type="match status" value="1"/>
</dbReference>
<protein>
    <submittedName>
        <fullName evidence="2">SusC/RagA family TonB-linked outer membrane protein</fullName>
    </submittedName>
</protein>
<proteinExistence type="predicted"/>
<dbReference type="OrthoDB" id="9768177at2"/>
<accession>A0A4U0HA68</accession>
<evidence type="ECO:0000313" key="2">
    <source>
        <dbReference type="EMBL" id="TJY68771.1"/>
    </source>
</evidence>
<dbReference type="InterPro" id="IPR037066">
    <property type="entry name" value="Plug_dom_sf"/>
</dbReference>
<dbReference type="Proteomes" id="UP000309872">
    <property type="component" value="Unassembled WGS sequence"/>
</dbReference>
<dbReference type="SUPFAM" id="SSF49464">
    <property type="entry name" value="Carboxypeptidase regulatory domain-like"/>
    <property type="match status" value="1"/>
</dbReference>
<feature type="domain" description="TonB-dependent receptor plug" evidence="1">
    <location>
        <begin position="131"/>
        <end position="258"/>
    </location>
</feature>
<dbReference type="InterPro" id="IPR023996">
    <property type="entry name" value="TonB-dep_OMP_SusC/RagA"/>
</dbReference>
<sequence length="1036" mass="115317">MLYHYIKLSTLGLLLLYSGTYLGYAGSVTETDGVALRYAIQKNDPIKVVDDYGKPLIGAKIYTPQRELLATTDEFGEARIPPSATDSDILVQHPGYYPKTVKRGSTPTVALVANYLVTTDTIEVLYERRDKRSLLGAVSTVNNNQLKSTPTPLYLNALTGRLPGFYTQEISGFRSARTAPISYVDLAGSLPSEATRYSSNLNDNSEISFQLRGQNPITIIDGVQREIYSIDPESIESITVAKDALSSILLGQRSSRGVLQITTKRGKEGAPRVSFSAQTGVQHALKRPEPLSAHQYAYLYNEALLNTGRQPVYSQDDYEAFKTGSSPYIYPNVNWYDAILKENNPISKYNLGVNGGIKNARYALSLSYLRQEGMFQSSDEFDYDTNLDQQRYLINSTIDVDVTSDFTIGLQLFGRIQNGRQPGAGTQNILNGLFSTPNNAYPMFNPDGSYGGSSVFRTNLYQQATGSGYLLDNTRDILANLDLKYKFDSWLPGLYAQGKVNVSSTSSSLVDRNRRQPVFDVRNNEQGDLTYVRFGDIADQPNAFSTTSTANFFYFQGALGYDTHIGGVHQIGGKIFVDQQTSNYQFDLPSIYTNIAATGSYAYDNKYFAELALNYSGFNRFQPGNRFGLFYAAGLGWDMARESFLADQSEWLDQLKLKATYGHTGNTNEGALGYYSWRTSYGQGGSDGYRFGSEYSYVNSMVEKGLANVDATWEKGSKLNVGLDISLWKSMFKLNAAYFRDSYSDLLQQRGSTIELIGIGYPNENIGKNLYEGQELEVTYQNRVGGFNYFIAANVSRMRTEVLYMNEIYQQYPWNHRTGMPIGQTFGYQADGLIQTQEEADAAPKLAGNVVYPGDVKLIDLNGDGAINIYDQTAIGNTEPILYFGTTLGFNVAGFDCSILLQGVTNRTYQQTDYSFGSDGDKQGYSYMLGRWTPETGATATYPRLTIGLDPTNTPYLNNSSYWTRSGAYLRVRNVDVGYTFPFALSKRINVSALRVFANAQNLFTTTPYDRLDPEIYSNTAYPIQRVISFGVNIKL</sequence>
<dbReference type="InterPro" id="IPR008969">
    <property type="entry name" value="CarboxyPept-like_regulatory"/>
</dbReference>
<dbReference type="InterPro" id="IPR012910">
    <property type="entry name" value="Plug_dom"/>
</dbReference>
<evidence type="ECO:0000259" key="1">
    <source>
        <dbReference type="Pfam" id="PF07715"/>
    </source>
</evidence>
<organism evidence="2 3">
    <name type="scientific">Sphingobacterium alkalisoli</name>
    <dbReference type="NCBI Taxonomy" id="1874115"/>
    <lineage>
        <taxon>Bacteria</taxon>
        <taxon>Pseudomonadati</taxon>
        <taxon>Bacteroidota</taxon>
        <taxon>Sphingobacteriia</taxon>
        <taxon>Sphingobacteriales</taxon>
        <taxon>Sphingobacteriaceae</taxon>
        <taxon>Sphingobacterium</taxon>
    </lineage>
</organism>
<dbReference type="SUPFAM" id="SSF56935">
    <property type="entry name" value="Porins"/>
    <property type="match status" value="1"/>
</dbReference>
<dbReference type="EMBL" id="SUKA01000001">
    <property type="protein sequence ID" value="TJY68771.1"/>
    <property type="molecule type" value="Genomic_DNA"/>
</dbReference>
<gene>
    <name evidence="2" type="ORF">FAZ19_02345</name>
</gene>
<dbReference type="Pfam" id="PF07715">
    <property type="entry name" value="Plug"/>
    <property type="match status" value="1"/>
</dbReference>
<dbReference type="AlphaFoldDB" id="A0A4U0HA68"/>
<dbReference type="Gene3D" id="2.170.130.10">
    <property type="entry name" value="TonB-dependent receptor, plug domain"/>
    <property type="match status" value="1"/>
</dbReference>